<accession>A0ABQ6L9H5</accession>
<feature type="region of interest" description="Disordered" evidence="10">
    <location>
        <begin position="209"/>
        <end position="228"/>
    </location>
</feature>
<feature type="compositionally biased region" description="Acidic residues" evidence="10">
    <location>
        <begin position="236"/>
        <end position="254"/>
    </location>
</feature>
<evidence type="ECO:0000259" key="12">
    <source>
        <dbReference type="Pfam" id="PF22536"/>
    </source>
</evidence>
<proteinExistence type="inferred from homology"/>
<dbReference type="Gene3D" id="1.10.10.10">
    <property type="entry name" value="Winged helix-like DNA-binding domain superfamily/Winged helix DNA-binding domain"/>
    <property type="match status" value="1"/>
</dbReference>
<keyword evidence="14" id="KW-1185">Reference proteome</keyword>
<dbReference type="Pfam" id="PF05645">
    <property type="entry name" value="RNA_pol_Rpc82"/>
    <property type="match status" value="1"/>
</dbReference>
<evidence type="ECO:0000313" key="13">
    <source>
        <dbReference type="EMBL" id="GMG54704.1"/>
    </source>
</evidence>
<dbReference type="InterPro" id="IPR055207">
    <property type="entry name" value="POLR3C_WHD"/>
</dbReference>
<protein>
    <recommendedName>
        <fullName evidence="4 9">DNA-directed RNA polymerase III subunit RPC3</fullName>
        <shortName evidence="9">RNA polymerase III subunit C3</shortName>
    </recommendedName>
</protein>
<feature type="region of interest" description="Disordered" evidence="10">
    <location>
        <begin position="75"/>
        <end position="124"/>
    </location>
</feature>
<feature type="compositionally biased region" description="Basic and acidic residues" evidence="10">
    <location>
        <begin position="81"/>
        <end position="112"/>
    </location>
</feature>
<evidence type="ECO:0000256" key="2">
    <source>
        <dbReference type="ARBA" id="ARBA00006835"/>
    </source>
</evidence>
<sequence length="570" mass="64891">MIQQHLVYHYTSYDDGITYYEPNMQSAYYLVRSGKILELIEHRLGKYAATVMSTIMFLGHAQVGYLETLPALRPSNSDVNRASEERGGIHETEEYHGEEARQETEEHRETEGRPNGLNSDYTSSERPALLHPTLKALAGHGYILRVRDAQFQSYADNALDAERTIKSRPDIKALKGKKLDEAVTEGTLELLKERLDGDLTRGLMFNGVPRGAKRRHTTGATEASNKKARVDYAAVDEDEDGGEENEWSDDDFGEDTIPMERDSSPVTAEVYESLLRRIEYQTAKCRDTTEIPREGEEGEHYSVPVPLRAVVEDVDLFLDLAGSVGPMEVSQPINRRGKRPLEETTNGAAHDGTNGGQSDGNRTYEVDQHLCLLAQPPYSLTSKRMVSGLITWTVEFRHLARKLRHLELERIIEARYGDVALRVVRVLHDKGKLDEKRLQEISLLPFKDLRQVLASMQTGGFVDLQEVPRDALRQPSKTIFLWFYDPDRVGNSVLEDTYKAMSRCLQRLRFERSRLKEFLEKTERSDVKGNEERYLSEAELTLLGQWRAKEALLLGEVARLDEMVAVIRDY</sequence>
<gene>
    <name evidence="13" type="ORF">Aory05_001294000</name>
</gene>
<keyword evidence="7 9" id="KW-0539">Nucleus</keyword>
<dbReference type="EMBL" id="BSYB01000095">
    <property type="protein sequence ID" value="GMG54704.1"/>
    <property type="molecule type" value="Genomic_DNA"/>
</dbReference>
<comment type="function">
    <text evidence="8 9">DNA-dependent RNA polymerase catalyzes the transcription of DNA into RNA using the four ribonucleoside triphosphates as substrates. Specific core component of RNA polymerase III which synthesizes small RNAs, such as 5S rRNA and tRNAs.</text>
</comment>
<keyword evidence="5 9" id="KW-0240">DNA-directed RNA polymerase</keyword>
<feature type="domain" description="DNA-directed RNA polymerase III subunit RPC3 winged-helix" evidence="12">
    <location>
        <begin position="408"/>
        <end position="483"/>
    </location>
</feature>
<dbReference type="InterPro" id="IPR039748">
    <property type="entry name" value="RPC3"/>
</dbReference>
<comment type="caution">
    <text evidence="13">The sequence shown here is derived from an EMBL/GenBank/DDBJ whole genome shotgun (WGS) entry which is preliminary data.</text>
</comment>
<evidence type="ECO:0000256" key="8">
    <source>
        <dbReference type="ARBA" id="ARBA00025127"/>
    </source>
</evidence>
<name>A0ABQ6L9H5_ASPOZ</name>
<evidence type="ECO:0000313" key="14">
    <source>
        <dbReference type="Proteomes" id="UP001165189"/>
    </source>
</evidence>
<dbReference type="PANTHER" id="PTHR12949">
    <property type="entry name" value="RNA POLYMERASE III DNA DIRECTED -RELATED"/>
    <property type="match status" value="1"/>
</dbReference>
<evidence type="ECO:0000256" key="9">
    <source>
        <dbReference type="RuleBase" id="RU367076"/>
    </source>
</evidence>
<dbReference type="Pfam" id="PF22536">
    <property type="entry name" value="WHD_POLR3C"/>
    <property type="match status" value="1"/>
</dbReference>
<evidence type="ECO:0000256" key="4">
    <source>
        <dbReference type="ARBA" id="ARBA00016689"/>
    </source>
</evidence>
<feature type="region of interest" description="Disordered" evidence="10">
    <location>
        <begin position="236"/>
        <end position="260"/>
    </location>
</feature>
<reference evidence="13" key="1">
    <citation type="submission" date="2023-04" db="EMBL/GenBank/DDBJ databases">
        <title>Aspergillus oryzae var. brunneus NBRC 4377.</title>
        <authorList>
            <person name="Ichikawa N."/>
            <person name="Sato H."/>
            <person name="Tonouchi N."/>
        </authorList>
    </citation>
    <scope>NUCLEOTIDE SEQUENCE</scope>
    <source>
        <strain evidence="13">NBRC 4377</strain>
    </source>
</reference>
<comment type="similarity">
    <text evidence="2 9">Belongs to the RNA polymerase beta chain family.</text>
</comment>
<evidence type="ECO:0000256" key="10">
    <source>
        <dbReference type="SAM" id="MobiDB-lite"/>
    </source>
</evidence>
<dbReference type="PANTHER" id="PTHR12949:SF0">
    <property type="entry name" value="DNA-DIRECTED RNA POLYMERASE III SUBUNIT RPC3"/>
    <property type="match status" value="1"/>
</dbReference>
<comment type="subunit">
    <text evidence="3 9">Component of the RNA polymerase III (Pol III) complex consisting of 17 subunits.</text>
</comment>
<evidence type="ECO:0000256" key="3">
    <source>
        <dbReference type="ARBA" id="ARBA00011206"/>
    </source>
</evidence>
<comment type="subcellular location">
    <subcellularLocation>
        <location evidence="1 9">Nucleus</location>
    </subcellularLocation>
</comment>
<dbReference type="InterPro" id="IPR008806">
    <property type="entry name" value="RNA_pol_III_Rpc82_C"/>
</dbReference>
<dbReference type="Proteomes" id="UP001165189">
    <property type="component" value="Unassembled WGS sequence"/>
</dbReference>
<feature type="domain" description="RNA polymerase III Rpc82 C -terminal" evidence="11">
    <location>
        <begin position="265"/>
        <end position="403"/>
    </location>
</feature>
<evidence type="ECO:0000259" key="11">
    <source>
        <dbReference type="Pfam" id="PF05645"/>
    </source>
</evidence>
<evidence type="ECO:0000256" key="5">
    <source>
        <dbReference type="ARBA" id="ARBA00022478"/>
    </source>
</evidence>
<feature type="region of interest" description="Disordered" evidence="10">
    <location>
        <begin position="329"/>
        <end position="361"/>
    </location>
</feature>
<organism evidence="13 14">
    <name type="scientific">Aspergillus oryzae var. brunneus</name>
    <dbReference type="NCBI Taxonomy" id="332754"/>
    <lineage>
        <taxon>Eukaryota</taxon>
        <taxon>Fungi</taxon>
        <taxon>Dikarya</taxon>
        <taxon>Ascomycota</taxon>
        <taxon>Pezizomycotina</taxon>
        <taxon>Eurotiomycetes</taxon>
        <taxon>Eurotiomycetidae</taxon>
        <taxon>Eurotiales</taxon>
        <taxon>Aspergillaceae</taxon>
        <taxon>Aspergillus</taxon>
        <taxon>Aspergillus subgen. Circumdati</taxon>
    </lineage>
</organism>
<evidence type="ECO:0000256" key="1">
    <source>
        <dbReference type="ARBA" id="ARBA00004123"/>
    </source>
</evidence>
<keyword evidence="6 9" id="KW-0804">Transcription</keyword>
<evidence type="ECO:0000256" key="6">
    <source>
        <dbReference type="ARBA" id="ARBA00023163"/>
    </source>
</evidence>
<dbReference type="InterPro" id="IPR036388">
    <property type="entry name" value="WH-like_DNA-bd_sf"/>
</dbReference>
<evidence type="ECO:0000256" key="7">
    <source>
        <dbReference type="ARBA" id="ARBA00023242"/>
    </source>
</evidence>